<feature type="domain" description="Gfd2/YDR514C-like C-terminal" evidence="1">
    <location>
        <begin position="38"/>
        <end position="205"/>
    </location>
</feature>
<dbReference type="Proteomes" id="UP000315783">
    <property type="component" value="Unassembled WGS sequence"/>
</dbReference>
<reference evidence="2 3" key="1">
    <citation type="journal article" date="2019" name="Appl. Microbiol. Biotechnol.">
        <title>Genome sequence of Isaria javanica and comparative genome analysis insights into family S53 peptidase evolution in fungal entomopathogens.</title>
        <authorList>
            <person name="Lin R."/>
            <person name="Zhang X."/>
            <person name="Xin B."/>
            <person name="Zou M."/>
            <person name="Gao Y."/>
            <person name="Qin F."/>
            <person name="Hu Q."/>
            <person name="Xie B."/>
            <person name="Cheng X."/>
        </authorList>
    </citation>
    <scope>NUCLEOTIDE SEQUENCE [LARGE SCALE GENOMIC DNA]</scope>
    <source>
        <strain evidence="2 3">IJ1G</strain>
    </source>
</reference>
<keyword evidence="3" id="KW-1185">Reference proteome</keyword>
<accession>A0A545W3W6</accession>
<proteinExistence type="predicted"/>
<dbReference type="EMBL" id="SPUK01000004">
    <property type="protein sequence ID" value="TQV98176.1"/>
    <property type="molecule type" value="Genomic_DNA"/>
</dbReference>
<evidence type="ECO:0000313" key="2">
    <source>
        <dbReference type="EMBL" id="TQV98176.1"/>
    </source>
</evidence>
<evidence type="ECO:0000313" key="3">
    <source>
        <dbReference type="Proteomes" id="UP000315783"/>
    </source>
</evidence>
<sequence>MKHVDKPRGFKIRHWRQLFDACISNRDALTAAVAENATFVVLDAEPWAQDNTKAAEIGMSILQMPDTPITLCDDTPSPLPETLSEFSESCRVESHRILFSDRTRSARRKAHRFGIEHEIPSLDAAKFITSLVDTYRQKHKLDSVASSQQIVFVGFDVRYEFQLLSTIYTTLTNYFTSWLDVQELARLSSNVYKPGLSETLKACGFGRQALTDLHSLNGRHNSTTDTVRAAAILHHLFARDGNHLLRIATSDRNAKRLAKKRVGLCGANSTDPRVWIGARPKPKELYPYTARVKRSTGDILVSRALVKIFAEHEPVAIGIAKQNTNRYGWVCLPSLSALHHFLESVNGSVHPEGGTWIAVSDYDPQIIPAKDGRELKDRLHAKADEKREQRRLKRLASETTLFF</sequence>
<dbReference type="STRING" id="43265.A0A545W3W6"/>
<dbReference type="InterPro" id="IPR048519">
    <property type="entry name" value="Gfd2/YDR514C-like_C"/>
</dbReference>
<protein>
    <recommendedName>
        <fullName evidence="1">Gfd2/YDR514C-like C-terminal domain-containing protein</fullName>
    </recommendedName>
</protein>
<dbReference type="AlphaFoldDB" id="A0A545W3W6"/>
<gene>
    <name evidence="2" type="ORF">IF1G_03919</name>
</gene>
<name>A0A545W3W6_9HYPO</name>
<comment type="caution">
    <text evidence="2">The sequence shown here is derived from an EMBL/GenBank/DDBJ whole genome shotgun (WGS) entry which is preliminary data.</text>
</comment>
<evidence type="ECO:0000259" key="1">
    <source>
        <dbReference type="Pfam" id="PF21762"/>
    </source>
</evidence>
<dbReference type="OrthoDB" id="4669781at2759"/>
<organism evidence="2 3">
    <name type="scientific">Cordyceps javanica</name>
    <dbReference type="NCBI Taxonomy" id="43265"/>
    <lineage>
        <taxon>Eukaryota</taxon>
        <taxon>Fungi</taxon>
        <taxon>Dikarya</taxon>
        <taxon>Ascomycota</taxon>
        <taxon>Pezizomycotina</taxon>
        <taxon>Sordariomycetes</taxon>
        <taxon>Hypocreomycetidae</taxon>
        <taxon>Hypocreales</taxon>
        <taxon>Cordycipitaceae</taxon>
        <taxon>Cordyceps</taxon>
    </lineage>
</organism>
<dbReference type="Pfam" id="PF21762">
    <property type="entry name" value="DEDDh_C"/>
    <property type="match status" value="1"/>
</dbReference>
<dbReference type="InterPro" id="IPR012337">
    <property type="entry name" value="RNaseH-like_sf"/>
</dbReference>
<dbReference type="SUPFAM" id="SSF53098">
    <property type="entry name" value="Ribonuclease H-like"/>
    <property type="match status" value="1"/>
</dbReference>